<organism evidence="2 3">
    <name type="scientific">Candidatus Cryptobacteroides avistercoris</name>
    <dbReference type="NCBI Taxonomy" id="2840758"/>
    <lineage>
        <taxon>Bacteria</taxon>
        <taxon>Pseudomonadati</taxon>
        <taxon>Bacteroidota</taxon>
        <taxon>Bacteroidia</taxon>
        <taxon>Bacteroidales</taxon>
        <taxon>Candidatus Cryptobacteroides</taxon>
    </lineage>
</organism>
<dbReference type="AlphaFoldDB" id="A0A9D9J0G3"/>
<gene>
    <name evidence="2" type="ORF">IAB76_07345</name>
</gene>
<evidence type="ECO:0000256" key="1">
    <source>
        <dbReference type="SAM" id="MobiDB-lite"/>
    </source>
</evidence>
<comment type="caution">
    <text evidence="2">The sequence shown here is derived from an EMBL/GenBank/DDBJ whole genome shotgun (WGS) entry which is preliminary data.</text>
</comment>
<dbReference type="Proteomes" id="UP000823769">
    <property type="component" value="Unassembled WGS sequence"/>
</dbReference>
<proteinExistence type="predicted"/>
<feature type="region of interest" description="Disordered" evidence="1">
    <location>
        <begin position="266"/>
        <end position="291"/>
    </location>
</feature>
<evidence type="ECO:0000313" key="2">
    <source>
        <dbReference type="EMBL" id="MBO8480898.1"/>
    </source>
</evidence>
<reference evidence="2" key="2">
    <citation type="journal article" date="2021" name="PeerJ">
        <title>Extensive microbial diversity within the chicken gut microbiome revealed by metagenomics and culture.</title>
        <authorList>
            <person name="Gilroy R."/>
            <person name="Ravi A."/>
            <person name="Getino M."/>
            <person name="Pursley I."/>
            <person name="Horton D.L."/>
            <person name="Alikhan N.F."/>
            <person name="Baker D."/>
            <person name="Gharbi K."/>
            <person name="Hall N."/>
            <person name="Watson M."/>
            <person name="Adriaenssens E.M."/>
            <person name="Foster-Nyarko E."/>
            <person name="Jarju S."/>
            <person name="Secka A."/>
            <person name="Antonio M."/>
            <person name="Oren A."/>
            <person name="Chaudhuri R.R."/>
            <person name="La Ragione R."/>
            <person name="Hildebrand F."/>
            <person name="Pallen M.J."/>
        </authorList>
    </citation>
    <scope>NUCLEOTIDE SEQUENCE</scope>
    <source>
        <strain evidence="2">B3-1481</strain>
    </source>
</reference>
<name>A0A9D9J0G3_9BACT</name>
<dbReference type="PROSITE" id="PS51257">
    <property type="entry name" value="PROKAR_LIPOPROTEIN"/>
    <property type="match status" value="1"/>
</dbReference>
<accession>A0A9D9J0G3</accession>
<reference evidence="2" key="1">
    <citation type="submission" date="2020-10" db="EMBL/GenBank/DDBJ databases">
        <authorList>
            <person name="Gilroy R."/>
        </authorList>
    </citation>
    <scope>NUCLEOTIDE SEQUENCE</scope>
    <source>
        <strain evidence="2">B3-1481</strain>
    </source>
</reference>
<protein>
    <submittedName>
        <fullName evidence="2">DUF3869 domain-containing protein</fullName>
    </submittedName>
</protein>
<sequence>MKKLFSLFALAGAFVACQPEELETAFSVDPATVRINVTVKDVQTGAAAEDVTLTCSDGAAKVDGNVITLTGNPAFEKTTVTVTATSSKYAEPAKEDVEINELRAGAVADYNVVLVVGKPVSDYAITVEKDVKAETSKTEYVSGTTYDHSHDGIEHWRRNDTRFFLDFKVDYYEYSGSEVAGEATILDPAFQSIVEPYVQVYNAGIKKTAKVAEARISAWCIYTATQTLTTQTVDYVVKADGVEVGRIPAVVPVSSEVEFYEMADPESHGHGHYQPGHGHDDTHGHGAGNNAGGGIIFAE</sequence>
<dbReference type="EMBL" id="JADILW010000110">
    <property type="protein sequence ID" value="MBO8480898.1"/>
    <property type="molecule type" value="Genomic_DNA"/>
</dbReference>
<evidence type="ECO:0000313" key="3">
    <source>
        <dbReference type="Proteomes" id="UP000823769"/>
    </source>
</evidence>